<dbReference type="PANTHER" id="PTHR46696">
    <property type="entry name" value="P450, PUTATIVE (EUROFUNG)-RELATED"/>
    <property type="match status" value="1"/>
</dbReference>
<dbReference type="PANTHER" id="PTHR46696:SF1">
    <property type="entry name" value="CYTOCHROME P450 YJIB-RELATED"/>
    <property type="match status" value="1"/>
</dbReference>
<evidence type="ECO:0000256" key="4">
    <source>
        <dbReference type="ARBA" id="ARBA00023002"/>
    </source>
</evidence>
<evidence type="ECO:0000313" key="9">
    <source>
        <dbReference type="Proteomes" id="UP000265715"/>
    </source>
</evidence>
<keyword evidence="4 7" id="KW-0560">Oxidoreductase</keyword>
<keyword evidence="5 7" id="KW-0408">Iron</keyword>
<dbReference type="GO" id="GO:0004497">
    <property type="term" value="F:monooxygenase activity"/>
    <property type="evidence" value="ECO:0007669"/>
    <property type="project" value="UniProtKB-KW"/>
</dbReference>
<protein>
    <submittedName>
        <fullName evidence="8">Cytochrome P450 107B1</fullName>
        <ecNumber evidence="8">1.14.-.-</ecNumber>
    </submittedName>
</protein>
<dbReference type="Pfam" id="PF00067">
    <property type="entry name" value="p450"/>
    <property type="match status" value="1"/>
</dbReference>
<sequence>MDSPAIDLRDPAFVGNPYPFYARMRAEAPAYWLPHGNGGMWMFTRYADVELILKDLRFKKDTSRFVQPGEQNFPQMLNTDPPDHTRLRSLVSKAFTPKVVEGMGPHIQGIVSYLLERAKAKGELELMADFAMPLPVIVIAELMGVPMEDREQFREWSTYFALGNDALATPEARERAGLGIQSLVGYFQHLLAQRRQEPRDDLISGLIAAHDEGGKLSAEELIGTCILLLIAGHETTVNLIGNGTHALLCHPEELERLRRNPGLLESAVEELLRYDAPVQRSTFRYAGEEAEVAGQVIQPGQQVSAVIGSANRDPEAFPDPDRLDLGRTPNRHQSFGRGIHFCLGAPLARLEAQLALKGLLEAFPELEFAAEAPAWRPATMFRGLERFPVAFA</sequence>
<evidence type="ECO:0000256" key="3">
    <source>
        <dbReference type="ARBA" id="ARBA00022723"/>
    </source>
</evidence>
<dbReference type="CDD" id="cd20625">
    <property type="entry name" value="CYP164-like"/>
    <property type="match status" value="1"/>
</dbReference>
<dbReference type="EMBL" id="QXDL01000066">
    <property type="protein sequence ID" value="RIH84912.1"/>
    <property type="molecule type" value="Genomic_DNA"/>
</dbReference>
<keyword evidence="9" id="KW-1185">Reference proteome</keyword>
<dbReference type="FunFam" id="1.10.630.10:FF:000018">
    <property type="entry name" value="Cytochrome P450 monooxygenase"/>
    <property type="match status" value="1"/>
</dbReference>
<evidence type="ECO:0000256" key="1">
    <source>
        <dbReference type="ARBA" id="ARBA00010617"/>
    </source>
</evidence>
<dbReference type="Proteomes" id="UP000265715">
    <property type="component" value="Unassembled WGS sequence"/>
</dbReference>
<evidence type="ECO:0000256" key="5">
    <source>
        <dbReference type="ARBA" id="ARBA00023004"/>
    </source>
</evidence>
<accession>A0A399EQT2</accession>
<dbReference type="InterPro" id="IPR001128">
    <property type="entry name" value="Cyt_P450"/>
</dbReference>
<evidence type="ECO:0000256" key="6">
    <source>
        <dbReference type="ARBA" id="ARBA00023033"/>
    </source>
</evidence>
<keyword evidence="6 7" id="KW-0503">Monooxygenase</keyword>
<dbReference type="GO" id="GO:0020037">
    <property type="term" value="F:heme binding"/>
    <property type="evidence" value="ECO:0007669"/>
    <property type="project" value="InterPro"/>
</dbReference>
<keyword evidence="2 7" id="KW-0349">Heme</keyword>
<name>A0A399EQT2_9DEIN</name>
<dbReference type="PRINTS" id="PR00359">
    <property type="entry name" value="BP450"/>
</dbReference>
<gene>
    <name evidence="8" type="ORF">Mterra_01832</name>
</gene>
<dbReference type="EC" id="1.14.-.-" evidence="8"/>
<dbReference type="InterPro" id="IPR002397">
    <property type="entry name" value="Cyt_P450_B"/>
</dbReference>
<dbReference type="Gene3D" id="1.10.630.10">
    <property type="entry name" value="Cytochrome P450"/>
    <property type="match status" value="1"/>
</dbReference>
<dbReference type="InterPro" id="IPR017972">
    <property type="entry name" value="Cyt_P450_CS"/>
</dbReference>
<keyword evidence="3 7" id="KW-0479">Metal-binding</keyword>
<organism evidence="8 9">
    <name type="scientific">Calidithermus terrae</name>
    <dbReference type="NCBI Taxonomy" id="1408545"/>
    <lineage>
        <taxon>Bacteria</taxon>
        <taxon>Thermotogati</taxon>
        <taxon>Deinococcota</taxon>
        <taxon>Deinococci</taxon>
        <taxon>Thermales</taxon>
        <taxon>Thermaceae</taxon>
        <taxon>Calidithermus</taxon>
    </lineage>
</organism>
<dbReference type="PROSITE" id="PS00086">
    <property type="entry name" value="CYTOCHROME_P450"/>
    <property type="match status" value="1"/>
</dbReference>
<comment type="caution">
    <text evidence="8">The sequence shown here is derived from an EMBL/GenBank/DDBJ whole genome shotgun (WGS) entry which is preliminary data.</text>
</comment>
<dbReference type="AlphaFoldDB" id="A0A399EQT2"/>
<dbReference type="InterPro" id="IPR036396">
    <property type="entry name" value="Cyt_P450_sf"/>
</dbReference>
<proteinExistence type="inferred from homology"/>
<evidence type="ECO:0000313" key="8">
    <source>
        <dbReference type="EMBL" id="RIH84912.1"/>
    </source>
</evidence>
<evidence type="ECO:0000256" key="2">
    <source>
        <dbReference type="ARBA" id="ARBA00022617"/>
    </source>
</evidence>
<comment type="similarity">
    <text evidence="1 7">Belongs to the cytochrome P450 family.</text>
</comment>
<dbReference type="GO" id="GO:0016705">
    <property type="term" value="F:oxidoreductase activity, acting on paired donors, with incorporation or reduction of molecular oxygen"/>
    <property type="evidence" value="ECO:0007669"/>
    <property type="project" value="InterPro"/>
</dbReference>
<dbReference type="RefSeq" id="WP_119314942.1">
    <property type="nucleotide sequence ID" value="NZ_QXDL01000066.1"/>
</dbReference>
<dbReference type="OrthoDB" id="9801155at2"/>
<evidence type="ECO:0000256" key="7">
    <source>
        <dbReference type="RuleBase" id="RU000461"/>
    </source>
</evidence>
<reference evidence="8 9" key="1">
    <citation type="submission" date="2018-08" db="EMBL/GenBank/DDBJ databases">
        <title>Meiothermus terrae DSM 26712 genome sequencing project.</title>
        <authorList>
            <person name="Da Costa M.S."/>
            <person name="Albuquerque L."/>
            <person name="Raposo P."/>
            <person name="Froufe H.J.C."/>
            <person name="Barroso C.S."/>
            <person name="Egas C."/>
        </authorList>
    </citation>
    <scope>NUCLEOTIDE SEQUENCE [LARGE SCALE GENOMIC DNA]</scope>
    <source>
        <strain evidence="8 9">DSM 26712</strain>
    </source>
</reference>
<dbReference type="SUPFAM" id="SSF48264">
    <property type="entry name" value="Cytochrome P450"/>
    <property type="match status" value="1"/>
</dbReference>
<dbReference type="GO" id="GO:0005506">
    <property type="term" value="F:iron ion binding"/>
    <property type="evidence" value="ECO:0007669"/>
    <property type="project" value="InterPro"/>
</dbReference>